<dbReference type="PANTHER" id="PTHR13037:SF24">
    <property type="entry name" value="POLYCOMB PROTEIN PCL-RELATED"/>
    <property type="match status" value="1"/>
</dbReference>
<dbReference type="Proteomes" id="UP001596548">
    <property type="component" value="Unassembled WGS sequence"/>
</dbReference>
<protein>
    <submittedName>
        <fullName evidence="3">ATP-binding protein</fullName>
    </submittedName>
</protein>
<evidence type="ECO:0000256" key="1">
    <source>
        <dbReference type="ARBA" id="ARBA00022581"/>
    </source>
</evidence>
<feature type="compositionally biased region" description="Pro residues" evidence="2">
    <location>
        <begin position="244"/>
        <end position="256"/>
    </location>
</feature>
<feature type="compositionally biased region" description="Basic residues" evidence="2">
    <location>
        <begin position="297"/>
        <end position="310"/>
    </location>
</feature>
<evidence type="ECO:0000313" key="4">
    <source>
        <dbReference type="Proteomes" id="UP001596548"/>
    </source>
</evidence>
<feature type="compositionally biased region" description="Pro residues" evidence="2">
    <location>
        <begin position="127"/>
        <end position="148"/>
    </location>
</feature>
<keyword evidence="4" id="KW-1185">Reference proteome</keyword>
<dbReference type="Gene3D" id="3.40.50.300">
    <property type="entry name" value="P-loop containing nucleotide triphosphate hydrolases"/>
    <property type="match status" value="1"/>
</dbReference>
<keyword evidence="1" id="KW-0945">Host-virus interaction</keyword>
<dbReference type="InterPro" id="IPR027417">
    <property type="entry name" value="P-loop_NTPase"/>
</dbReference>
<dbReference type="PANTHER" id="PTHR13037">
    <property type="entry name" value="FORMIN"/>
    <property type="match status" value="1"/>
</dbReference>
<evidence type="ECO:0000256" key="2">
    <source>
        <dbReference type="SAM" id="MobiDB-lite"/>
    </source>
</evidence>
<dbReference type="EMBL" id="JBHTBJ010000034">
    <property type="protein sequence ID" value="MFC7278524.1"/>
    <property type="molecule type" value="Genomic_DNA"/>
</dbReference>
<dbReference type="GO" id="GO:0005524">
    <property type="term" value="F:ATP binding"/>
    <property type="evidence" value="ECO:0007669"/>
    <property type="project" value="UniProtKB-KW"/>
</dbReference>
<organism evidence="3 4">
    <name type="scientific">Paractinoplanes rhizophilus</name>
    <dbReference type="NCBI Taxonomy" id="1416877"/>
    <lineage>
        <taxon>Bacteria</taxon>
        <taxon>Bacillati</taxon>
        <taxon>Actinomycetota</taxon>
        <taxon>Actinomycetes</taxon>
        <taxon>Micromonosporales</taxon>
        <taxon>Micromonosporaceae</taxon>
        <taxon>Paractinoplanes</taxon>
    </lineage>
</organism>
<feature type="region of interest" description="Disordered" evidence="2">
    <location>
        <begin position="1164"/>
        <end position="1183"/>
    </location>
</feature>
<gene>
    <name evidence="3" type="ORF">ACFQS1_31485</name>
</gene>
<feature type="compositionally biased region" description="Pro residues" evidence="2">
    <location>
        <begin position="158"/>
        <end position="194"/>
    </location>
</feature>
<keyword evidence="3" id="KW-0067">ATP-binding</keyword>
<evidence type="ECO:0000313" key="3">
    <source>
        <dbReference type="EMBL" id="MFC7278524.1"/>
    </source>
</evidence>
<feature type="compositionally biased region" description="Pro residues" evidence="2">
    <location>
        <begin position="68"/>
        <end position="81"/>
    </location>
</feature>
<reference evidence="4" key="1">
    <citation type="journal article" date="2019" name="Int. J. Syst. Evol. Microbiol.">
        <title>The Global Catalogue of Microorganisms (GCM) 10K type strain sequencing project: providing services to taxonomists for standard genome sequencing and annotation.</title>
        <authorList>
            <consortium name="The Broad Institute Genomics Platform"/>
            <consortium name="The Broad Institute Genome Sequencing Center for Infectious Disease"/>
            <person name="Wu L."/>
            <person name="Ma J."/>
        </authorList>
    </citation>
    <scope>NUCLEOTIDE SEQUENCE [LARGE SCALE GENOMIC DNA]</scope>
    <source>
        <strain evidence="4">XZYJT-10</strain>
    </source>
</reference>
<dbReference type="Pfam" id="PF12846">
    <property type="entry name" value="AAA_10"/>
    <property type="match status" value="1"/>
</dbReference>
<dbReference type="SUPFAM" id="SSF52540">
    <property type="entry name" value="P-loop containing nucleoside triphosphate hydrolases"/>
    <property type="match status" value="1"/>
</dbReference>
<proteinExistence type="predicted"/>
<feature type="compositionally biased region" description="Low complexity" evidence="2">
    <location>
        <begin position="1164"/>
        <end position="1173"/>
    </location>
</feature>
<comment type="caution">
    <text evidence="3">The sequence shown here is derived from an EMBL/GenBank/DDBJ whole genome shotgun (WGS) entry which is preliminary data.</text>
</comment>
<feature type="compositionally biased region" description="Pro residues" evidence="2">
    <location>
        <begin position="107"/>
        <end position="118"/>
    </location>
</feature>
<accession>A0ABW2I006</accession>
<sequence>MRSDHYSAADSAETNPEELVAAPGHGAVGVFQAPQPVRPRNGTVDTTLDIDSPFLDLFGGPPVSAAPVSPPPPAAPPPSPEPDAEFDFGFDFDSPATAGPKSLRPSSAPPSSAPPSSAPPSSARPSSAPPSSAPPSSAPPSSAPPFSGPPSQAAAPVSAPPPAGAASPAPPASVPPASVPPASAPPASVPPASAPPAGVDAGGWGAPEPVSSFRRAPAGPEADFFQDNGGRADDQWPDLDDWPANPPVAVAPPETPAPLWQTVESRPAPVGAVQPYAPPAPTEPDTALPVPSPAKPPAKRKEKSPARKKKENLPARPSKKDVKAAQLRPHKLKFNDRDPAMELAISEIAGHLTFTQSTVTAWYSLPEVRWAFRPDAEREALLSAISEQYAGLAGFRLHLRRTNRPFPADEWARTVDSFTAKPLPDVRGATSWSDHLVAAQRHLLSVNHAEGQTYLGVTFARRSLGDTFSERILRMFGKGTSDGERRKLGRTVEQFDEVLNAFGMRGRRVMPAELEWLMYRSVALCMAPPALLSPITNGQWETGDLLALTEQVERYRTPYGSTVKLVNRMTGEERHVAVLSVGRMEPLEIPEKHEPWLHFHERLPWPMELSSRIDILGSNSSFKNLEHRLRMIRSQQLDYAEHGIDAPPELERLAKRALVIGDEMTTGLPVESARAHGWHRIAVGGATREECLERARRLIQLYSRELRISLQHPKNQDQLAREFIPGEPIANTGYVRRMPVKLLAAALPQAASTVGDRRGDLIGRTAGTCRRPVFLDLHFPMEVRERSGLGVFVAEPGGGKSTLMGALGYLNARRGVQVTLLDPSGPLARLCQMPELRPYSRVLNLTGSEQGTLAPYALIPTPVRSEFPTGPGGDREFEIAVSNARAERRMLVQDICSMLVPPQVAKEASTATLLRHAVRQVPAEESSTLDDVVRTLQGLDHEGQELANLLLDTAEMPLALLFFGSPPQHLLGADAALTVITMAGLRLPDLKIEREYWSAEEALALPMLHTAHRLAVRRCYGGSMSSRKMVGLDEAHFMEGWRSGRSFLVRLARDSRKWNLAALVASQNPRDILGLDVQNLVSTVFVGRIAEDQEIASEALRLLRVPVHDGYEATLASLSQVDTSSSNRLGFREFVMRDVDGRVQKVRVDVSYVEGLLEHLDTTPTAAKAPSSAIPMSAPDMEA</sequence>
<name>A0ABW2I006_9ACTN</name>
<keyword evidence="3" id="KW-0547">Nucleotide-binding</keyword>
<feature type="region of interest" description="Disordered" evidence="2">
    <location>
        <begin position="1"/>
        <end position="325"/>
    </location>
</feature>